<evidence type="ECO:0000259" key="7">
    <source>
        <dbReference type="Pfam" id="PF04937"/>
    </source>
</evidence>
<dbReference type="RefSeq" id="XP_002958688.1">
    <property type="nucleotide sequence ID" value="XM_002958642.1"/>
</dbReference>
<dbReference type="GeneID" id="9628152"/>
<dbReference type="GO" id="GO:0046983">
    <property type="term" value="F:protein dimerization activity"/>
    <property type="evidence" value="ECO:0007669"/>
    <property type="project" value="InterPro"/>
</dbReference>
<keyword evidence="2" id="KW-0479">Metal-binding</keyword>
<feature type="region of interest" description="Disordered" evidence="6">
    <location>
        <begin position="256"/>
        <end position="282"/>
    </location>
</feature>
<keyword evidence="5" id="KW-0539">Nucleus</keyword>
<feature type="compositionally biased region" description="Low complexity" evidence="6">
    <location>
        <begin position="849"/>
        <end position="858"/>
    </location>
</feature>
<feature type="compositionally biased region" description="Polar residues" evidence="6">
    <location>
        <begin position="859"/>
        <end position="869"/>
    </location>
</feature>
<dbReference type="eggNOG" id="ENOG502QPU0">
    <property type="taxonomic scope" value="Eukaryota"/>
</dbReference>
<organism evidence="10">
    <name type="scientific">Volvox carteri f. nagariensis</name>
    <dbReference type="NCBI Taxonomy" id="3068"/>
    <lineage>
        <taxon>Eukaryota</taxon>
        <taxon>Viridiplantae</taxon>
        <taxon>Chlorophyta</taxon>
        <taxon>core chlorophytes</taxon>
        <taxon>Chlorophyceae</taxon>
        <taxon>CS clade</taxon>
        <taxon>Chlamydomonadales</taxon>
        <taxon>Volvocaceae</taxon>
        <taxon>Volvox</taxon>
    </lineage>
</organism>
<evidence type="ECO:0000256" key="1">
    <source>
        <dbReference type="ARBA" id="ARBA00004123"/>
    </source>
</evidence>
<keyword evidence="3" id="KW-0863">Zinc-finger</keyword>
<evidence type="ECO:0000256" key="6">
    <source>
        <dbReference type="SAM" id="MobiDB-lite"/>
    </source>
</evidence>
<dbReference type="InterPro" id="IPR052035">
    <property type="entry name" value="ZnF_BED_domain_contain"/>
</dbReference>
<dbReference type="SUPFAM" id="SSF53098">
    <property type="entry name" value="Ribonuclease H-like"/>
    <property type="match status" value="1"/>
</dbReference>
<dbReference type="GO" id="GO:0008270">
    <property type="term" value="F:zinc ion binding"/>
    <property type="evidence" value="ECO:0007669"/>
    <property type="project" value="UniProtKB-KW"/>
</dbReference>
<keyword evidence="10" id="KW-1185">Reference proteome</keyword>
<dbReference type="PANTHER" id="PTHR46481:SF10">
    <property type="entry name" value="ZINC FINGER BED DOMAIN-CONTAINING PROTEIN 39"/>
    <property type="match status" value="1"/>
</dbReference>
<dbReference type="OrthoDB" id="549304at2759"/>
<reference evidence="9 10" key="1">
    <citation type="journal article" date="2010" name="Science">
        <title>Genomic analysis of organismal complexity in the multicellular green alga Volvox carteri.</title>
        <authorList>
            <person name="Prochnik S.E."/>
            <person name="Umen J."/>
            <person name="Nedelcu A.M."/>
            <person name="Hallmann A."/>
            <person name="Miller S.M."/>
            <person name="Nishii I."/>
            <person name="Ferris P."/>
            <person name="Kuo A."/>
            <person name="Mitros T."/>
            <person name="Fritz-Laylin L.K."/>
            <person name="Hellsten U."/>
            <person name="Chapman J."/>
            <person name="Simakov O."/>
            <person name="Rensing S.A."/>
            <person name="Terry A."/>
            <person name="Pangilinan J."/>
            <person name="Kapitonov V."/>
            <person name="Jurka J."/>
            <person name="Salamov A."/>
            <person name="Shapiro H."/>
            <person name="Schmutz J."/>
            <person name="Grimwood J."/>
            <person name="Lindquist E."/>
            <person name="Lucas S."/>
            <person name="Grigoriev I.V."/>
            <person name="Schmitt R."/>
            <person name="Kirk D."/>
            <person name="Rokhsar D.S."/>
        </authorList>
    </citation>
    <scope>NUCLEOTIDE SEQUENCE [LARGE SCALE GENOMIC DNA]</scope>
    <source>
        <strain evidence="10">f. Nagariensis / Eve</strain>
    </source>
</reference>
<dbReference type="InterPro" id="IPR007021">
    <property type="entry name" value="DUF659"/>
</dbReference>
<dbReference type="AlphaFoldDB" id="D8UJ57"/>
<dbReference type="PANTHER" id="PTHR46481">
    <property type="entry name" value="ZINC FINGER BED DOMAIN-CONTAINING PROTEIN 4"/>
    <property type="match status" value="1"/>
</dbReference>
<dbReference type="InterPro" id="IPR008906">
    <property type="entry name" value="HATC_C_dom"/>
</dbReference>
<feature type="domain" description="DUF659" evidence="7">
    <location>
        <begin position="338"/>
        <end position="485"/>
    </location>
</feature>
<dbReference type="Pfam" id="PF04937">
    <property type="entry name" value="DUF659"/>
    <property type="match status" value="1"/>
</dbReference>
<dbReference type="InParanoid" id="D8UJ57"/>
<evidence type="ECO:0000256" key="5">
    <source>
        <dbReference type="ARBA" id="ARBA00023242"/>
    </source>
</evidence>
<dbReference type="EMBL" id="GL378422">
    <property type="protein sequence ID" value="EFJ40248.1"/>
    <property type="molecule type" value="Genomic_DNA"/>
</dbReference>
<dbReference type="InterPro" id="IPR012337">
    <property type="entry name" value="RNaseH-like_sf"/>
</dbReference>
<evidence type="ECO:0000256" key="3">
    <source>
        <dbReference type="ARBA" id="ARBA00022771"/>
    </source>
</evidence>
<evidence type="ECO:0000256" key="2">
    <source>
        <dbReference type="ARBA" id="ARBA00022723"/>
    </source>
</evidence>
<feature type="region of interest" description="Disordered" evidence="6">
    <location>
        <begin position="843"/>
        <end position="869"/>
    </location>
</feature>
<dbReference type="Proteomes" id="UP000001058">
    <property type="component" value="Unassembled WGS sequence"/>
</dbReference>
<evidence type="ECO:0000259" key="8">
    <source>
        <dbReference type="Pfam" id="PF05699"/>
    </source>
</evidence>
<gene>
    <name evidence="9" type="ORF">VOLCADRAFT_108259</name>
</gene>
<dbReference type="Pfam" id="PF05699">
    <property type="entry name" value="Dimer_Tnp_hAT"/>
    <property type="match status" value="1"/>
</dbReference>
<keyword evidence="4" id="KW-0862">Zinc</keyword>
<evidence type="ECO:0000256" key="4">
    <source>
        <dbReference type="ARBA" id="ARBA00022833"/>
    </source>
</evidence>
<evidence type="ECO:0000313" key="10">
    <source>
        <dbReference type="Proteomes" id="UP000001058"/>
    </source>
</evidence>
<comment type="subcellular location">
    <subcellularLocation>
        <location evidence="1">Nucleus</location>
    </subcellularLocation>
</comment>
<dbReference type="KEGG" id="vcn:VOLCADRAFT_108259"/>
<accession>D8UJ57</accession>
<sequence length="869" mass="96026">MYASACRLVGLLPTSARTNNSTLPLCQSSRQRASPSKGGLPARTPAQAAAAAQVQEMLRAARENQVPALQAELSSFKGEVHGILAEYGERLGEITSALKDVQAQLRDLSPPPPSTSDTRRKSIIIDGICETLDSNLAAFLDVDMLQNCAFQALLQRHLNPEVRLDEVKQLWSEGIAKQAVLRSRNELFNKLRNQKKNAKTGSHWDNFNVEWWGGVPKLVCLFCDEPLSAVNPSFTNAHHIKQGACKAIKQRAASLSQQQQQSGTSSAAAGPSTADQQALSKRRRGIDGQTLLPVIPATLTGQVVEELGMFFYRNNVPIHLIEKPELRNLFGLLGVTLPNRKQLMGPMLDRAYSKVKAQVAQVRQRMCGQAALCSDGWRKRAAEQGVPLINFMLLLPTGSAFLRVVRAAGVRKDAQYIKKIHLDVVAEAFTKPDDCIGFVMDNTATNLAAIQLLRIENPRWLGVGCGVHGMALVFKDLAKEKNVKWAAKIFNASITISTVVGDSERIRALLGVHQMEKYGKKSAITANTPTRFAVNYFVLSDVLANEDALKAMVRNKEAWAGASDGTSKAQEFKAMVEGEGSSRNLGLFSKGAKLAEFCEPISKALHKLECDRPMLSQMYPVWKALLATARDFDEANTDCPGLYDLLKRRYDKQVNACWFAAFLLDPRNIDVSLTNRYMLPLGQLELEEKSAAKVLIQDLAAGKDAAKRDRVGEEWTRLGLGIPKAFDEWSELMRMHKEKLLPDSSTRVMGASLDDCISYWDVHLAAQFPLIASAAIRLLLMHASTCSSERNWSAWGLVYTKARNRLAIEWAEKIVYIRGNAGLQGNQGAAADEVELILQQCEEDEQEQEAQQQQQQQQGNVHPNTQIDD</sequence>
<proteinExistence type="predicted"/>
<feature type="compositionally biased region" description="Low complexity" evidence="6">
    <location>
        <begin position="256"/>
        <end position="274"/>
    </location>
</feature>
<dbReference type="GO" id="GO:0005634">
    <property type="term" value="C:nucleus"/>
    <property type="evidence" value="ECO:0007669"/>
    <property type="project" value="UniProtKB-SubCell"/>
</dbReference>
<evidence type="ECO:0000313" key="9">
    <source>
        <dbReference type="EMBL" id="EFJ40248.1"/>
    </source>
</evidence>
<dbReference type="FunCoup" id="D8UJ57">
    <property type="interactions" value="37"/>
</dbReference>
<evidence type="ECO:0008006" key="11">
    <source>
        <dbReference type="Google" id="ProtNLM"/>
    </source>
</evidence>
<protein>
    <recommendedName>
        <fullName evidence="11">DUF659 domain-containing protein</fullName>
    </recommendedName>
</protein>
<feature type="domain" description="HAT C-terminal dimerisation" evidence="8">
    <location>
        <begin position="731"/>
        <end position="820"/>
    </location>
</feature>
<name>D8UJ57_VOLCA</name>